<evidence type="ECO:0000256" key="5">
    <source>
        <dbReference type="ARBA" id="ARBA00023288"/>
    </source>
</evidence>
<proteinExistence type="predicted"/>
<evidence type="ECO:0000256" key="3">
    <source>
        <dbReference type="ARBA" id="ARBA00023136"/>
    </source>
</evidence>
<comment type="caution">
    <text evidence="6">The sequence shown here is derived from an EMBL/GenBank/DDBJ whole genome shotgun (WGS) entry which is preliminary data.</text>
</comment>
<evidence type="ECO:0008006" key="8">
    <source>
        <dbReference type="Google" id="ProtNLM"/>
    </source>
</evidence>
<dbReference type="InterPro" id="IPR050490">
    <property type="entry name" value="Bact_solute-bd_prot1"/>
</dbReference>
<dbReference type="AlphaFoldDB" id="A0A2G6E0Q1"/>
<keyword evidence="4" id="KW-0564">Palmitate</keyword>
<evidence type="ECO:0000256" key="1">
    <source>
        <dbReference type="ARBA" id="ARBA00022475"/>
    </source>
</evidence>
<dbReference type="SUPFAM" id="SSF53850">
    <property type="entry name" value="Periplasmic binding protein-like II"/>
    <property type="match status" value="1"/>
</dbReference>
<evidence type="ECO:0000256" key="4">
    <source>
        <dbReference type="ARBA" id="ARBA00023139"/>
    </source>
</evidence>
<dbReference type="Pfam" id="PF01547">
    <property type="entry name" value="SBP_bac_1"/>
    <property type="match status" value="1"/>
</dbReference>
<keyword evidence="1" id="KW-1003">Cell membrane</keyword>
<reference evidence="6 7" key="1">
    <citation type="submission" date="2017-10" db="EMBL/GenBank/DDBJ databases">
        <title>Novel microbial diversity and functional potential in the marine mammal oral microbiome.</title>
        <authorList>
            <person name="Dudek N.K."/>
            <person name="Sun C.L."/>
            <person name="Burstein D."/>
            <person name="Kantor R.S."/>
            <person name="Aliaga Goltsman D.S."/>
            <person name="Bik E.M."/>
            <person name="Thomas B.C."/>
            <person name="Banfield J.F."/>
            <person name="Relman D.A."/>
        </authorList>
    </citation>
    <scope>NUCLEOTIDE SEQUENCE [LARGE SCALE GENOMIC DNA]</scope>
    <source>
        <strain evidence="6">DOLZORAL124_49_17</strain>
    </source>
</reference>
<sequence>MLAGGVQVDAFWGNWDKYYAKHVIIPINDLMAEYGAAILAKWPKESIQAMTDKEGKLWGIPRVTPTIAANPWVRSDWAEKLGVKFPETIEELETYLEACSQNKDKLAGDDTIILLAEIQGKHNSQGIFQTFVGGFTEYGFSNWPDEGKIKPYFLQDGYIDFLTTMHRWYSKGYMYPEFASLNREKVRELVKTGHVAATATWYSNVANVHWDMNQVAPEANFEMIPLGIDGPKGKAETVRPASTQGMLISAQSKHPEAVIKVMNLFYSSPTAFAISQKGPQGTNWKWADEENGIYELLTDQLDYVRDFDFAVGLPAAATAGVDNPMFLKENEVWGLAGKGNTPPLGLDFSRGKMPYDANVIYDVNELAENIPTYNDLARVIEEEQIKFIIGDRPLSEWDQFIQELYDLDLATWIDVHTEIYNRNQ</sequence>
<evidence type="ECO:0000313" key="6">
    <source>
        <dbReference type="EMBL" id="PID55620.1"/>
    </source>
</evidence>
<gene>
    <name evidence="6" type="ORF">CSB45_15170</name>
</gene>
<evidence type="ECO:0000256" key="2">
    <source>
        <dbReference type="ARBA" id="ARBA00022729"/>
    </source>
</evidence>
<dbReference type="PANTHER" id="PTHR43649:SF33">
    <property type="entry name" value="POLYGALACTURONAN_RHAMNOGALACTURONAN-BINDING PROTEIN YTCQ"/>
    <property type="match status" value="1"/>
</dbReference>
<dbReference type="EMBL" id="PDPS01000055">
    <property type="protein sequence ID" value="PID55620.1"/>
    <property type="molecule type" value="Genomic_DNA"/>
</dbReference>
<protein>
    <recommendedName>
        <fullName evidence="8">ABC transporter substrate-binding protein</fullName>
    </recommendedName>
</protein>
<keyword evidence="2" id="KW-0732">Signal</keyword>
<keyword evidence="5" id="KW-0449">Lipoprotein</keyword>
<keyword evidence="3" id="KW-0472">Membrane</keyword>
<accession>A0A2G6E0Q1</accession>
<organism evidence="6 7">
    <name type="scientific">candidate division KSB3 bacterium</name>
    <dbReference type="NCBI Taxonomy" id="2044937"/>
    <lineage>
        <taxon>Bacteria</taxon>
        <taxon>candidate division KSB3</taxon>
    </lineage>
</organism>
<dbReference type="InterPro" id="IPR006059">
    <property type="entry name" value="SBP"/>
</dbReference>
<dbReference type="Proteomes" id="UP000229740">
    <property type="component" value="Unassembled WGS sequence"/>
</dbReference>
<dbReference type="PANTHER" id="PTHR43649">
    <property type="entry name" value="ARABINOSE-BINDING PROTEIN-RELATED"/>
    <property type="match status" value="1"/>
</dbReference>
<dbReference type="Gene3D" id="3.40.190.10">
    <property type="entry name" value="Periplasmic binding protein-like II"/>
    <property type="match status" value="2"/>
</dbReference>
<name>A0A2G6E0Q1_9BACT</name>
<evidence type="ECO:0000313" key="7">
    <source>
        <dbReference type="Proteomes" id="UP000229740"/>
    </source>
</evidence>